<dbReference type="InterPro" id="IPR029058">
    <property type="entry name" value="AB_hydrolase_fold"/>
</dbReference>
<name>A0A385SIA7_9BACT</name>
<dbReference type="AlphaFoldDB" id="A0A385SIA7"/>
<dbReference type="KEGG" id="chk:D4L85_00170"/>
<dbReference type="Proteomes" id="UP000266183">
    <property type="component" value="Chromosome"/>
</dbReference>
<reference evidence="3" key="1">
    <citation type="submission" date="2018-09" db="EMBL/GenBank/DDBJ databases">
        <title>Chryseolinea sp. KIS68-18 isolated from soil.</title>
        <authorList>
            <person name="Weon H.-Y."/>
            <person name="Kwon S.-W."/>
            <person name="Lee S.A."/>
        </authorList>
    </citation>
    <scope>NUCLEOTIDE SEQUENCE [LARGE SCALE GENOMIC DNA]</scope>
    <source>
        <strain evidence="3">KIS68-18</strain>
    </source>
</reference>
<sequence>MTKFHFHIFLLCSILCGSCQDDPVAAPDDHLSDLNGPISKPTSGYGADGSFAVARIAFPNPAYTTMQPELFYPANSTTPKPTIFFAHGYGGNRSGIYQGVLDFIAKKGYAVVFVPYPTRGGSVDDRYDILWAGFEEAVRKFPSIIDTTRVGFMGHSFGGGAVVGLAHRAFTEKHWGENGRFLFPLAPWYSYQLTDDQLSSFPDNTKLLMQVYQEDTINDHRMAIDIYKHINISNSEKDYVTVTSDEVDGYRYLAGHSLPTTVGQGDRSLDAYDYYGVYRLLDALMDYTFNHNPSAKNVALGNGSAEQVTMPTYNQQTLAPLLVTDDPQPTHAQDFYLFYCSHERNPRSAMCE</sequence>
<keyword evidence="3" id="KW-1185">Reference proteome</keyword>
<evidence type="ECO:0000313" key="3">
    <source>
        <dbReference type="Proteomes" id="UP000266183"/>
    </source>
</evidence>
<dbReference type="PANTHER" id="PTHR22946">
    <property type="entry name" value="DIENELACTONE HYDROLASE DOMAIN-CONTAINING PROTEIN-RELATED"/>
    <property type="match status" value="1"/>
</dbReference>
<organism evidence="2 3">
    <name type="scientific">Chryseolinea soli</name>
    <dbReference type="NCBI Taxonomy" id="2321403"/>
    <lineage>
        <taxon>Bacteria</taxon>
        <taxon>Pseudomonadati</taxon>
        <taxon>Bacteroidota</taxon>
        <taxon>Cytophagia</taxon>
        <taxon>Cytophagales</taxon>
        <taxon>Fulvivirgaceae</taxon>
        <taxon>Chryseolinea</taxon>
    </lineage>
</organism>
<dbReference type="EMBL" id="CP032382">
    <property type="protein sequence ID" value="AYB29090.1"/>
    <property type="molecule type" value="Genomic_DNA"/>
</dbReference>
<dbReference type="InterPro" id="IPR050261">
    <property type="entry name" value="FrsA_esterase"/>
</dbReference>
<dbReference type="SUPFAM" id="SSF53474">
    <property type="entry name" value="alpha/beta-Hydrolases"/>
    <property type="match status" value="1"/>
</dbReference>
<accession>A0A385SIA7</accession>
<evidence type="ECO:0000256" key="1">
    <source>
        <dbReference type="ARBA" id="ARBA00022801"/>
    </source>
</evidence>
<dbReference type="OrthoDB" id="940952at2"/>
<proteinExistence type="predicted"/>
<dbReference type="RefSeq" id="WP_119752413.1">
    <property type="nucleotide sequence ID" value="NZ_CP032382.1"/>
</dbReference>
<keyword evidence="1 2" id="KW-0378">Hydrolase</keyword>
<dbReference type="PANTHER" id="PTHR22946:SF9">
    <property type="entry name" value="POLYKETIDE TRANSFERASE AF380"/>
    <property type="match status" value="1"/>
</dbReference>
<protein>
    <submittedName>
        <fullName evidence="2">Alpha/beta hydrolase</fullName>
    </submittedName>
</protein>
<evidence type="ECO:0000313" key="2">
    <source>
        <dbReference type="EMBL" id="AYB29090.1"/>
    </source>
</evidence>
<dbReference type="GO" id="GO:0052689">
    <property type="term" value="F:carboxylic ester hydrolase activity"/>
    <property type="evidence" value="ECO:0007669"/>
    <property type="project" value="UniProtKB-ARBA"/>
</dbReference>
<dbReference type="Gene3D" id="3.40.50.1820">
    <property type="entry name" value="alpha/beta hydrolase"/>
    <property type="match status" value="1"/>
</dbReference>
<gene>
    <name evidence="2" type="ORF">D4L85_00170</name>
</gene>